<evidence type="ECO:0000313" key="1">
    <source>
        <dbReference type="EMBL" id="KAF8881413.1"/>
    </source>
</evidence>
<protein>
    <submittedName>
        <fullName evidence="1">Uncharacterized protein</fullName>
    </submittedName>
</protein>
<dbReference type="AlphaFoldDB" id="A0A9P5TJ51"/>
<proteinExistence type="predicted"/>
<sequence>MRPQMTLRFVAIPQAQSTSQTIQLHALPSRRTAITINCTSSPGVGTACLVLRILNLNVCLSRHYTHHHVIYPPSALFFQHAATALILFRSVVIVLIAHHDCREAHEEIWDDEDEILLCKRMAIRNKILTMKNRFSWLKELRGRRKMTMTTLSLLSMWN</sequence>
<dbReference type="Proteomes" id="UP000724874">
    <property type="component" value="Unassembled WGS sequence"/>
</dbReference>
<evidence type="ECO:0000313" key="2">
    <source>
        <dbReference type="Proteomes" id="UP000724874"/>
    </source>
</evidence>
<accession>A0A9P5TJ51</accession>
<organism evidence="1 2">
    <name type="scientific">Gymnopilus junonius</name>
    <name type="common">Spectacular rustgill mushroom</name>
    <name type="synonym">Gymnopilus spectabilis subsp. junonius</name>
    <dbReference type="NCBI Taxonomy" id="109634"/>
    <lineage>
        <taxon>Eukaryota</taxon>
        <taxon>Fungi</taxon>
        <taxon>Dikarya</taxon>
        <taxon>Basidiomycota</taxon>
        <taxon>Agaricomycotina</taxon>
        <taxon>Agaricomycetes</taxon>
        <taxon>Agaricomycetidae</taxon>
        <taxon>Agaricales</taxon>
        <taxon>Agaricineae</taxon>
        <taxon>Hymenogastraceae</taxon>
        <taxon>Gymnopilus</taxon>
    </lineage>
</organism>
<name>A0A9P5TJ51_GYMJU</name>
<reference evidence="1" key="1">
    <citation type="submission" date="2020-11" db="EMBL/GenBank/DDBJ databases">
        <authorList>
            <consortium name="DOE Joint Genome Institute"/>
            <person name="Ahrendt S."/>
            <person name="Riley R."/>
            <person name="Andreopoulos W."/>
            <person name="LaButti K."/>
            <person name="Pangilinan J."/>
            <person name="Ruiz-duenas F.J."/>
            <person name="Barrasa J.M."/>
            <person name="Sanchez-Garcia M."/>
            <person name="Camarero S."/>
            <person name="Miyauchi S."/>
            <person name="Serrano A."/>
            <person name="Linde D."/>
            <person name="Babiker R."/>
            <person name="Drula E."/>
            <person name="Ayuso-Fernandez I."/>
            <person name="Pacheco R."/>
            <person name="Padilla G."/>
            <person name="Ferreira P."/>
            <person name="Barriuso J."/>
            <person name="Kellner H."/>
            <person name="Castanera R."/>
            <person name="Alfaro M."/>
            <person name="Ramirez L."/>
            <person name="Pisabarro A.G."/>
            <person name="Kuo A."/>
            <person name="Tritt A."/>
            <person name="Lipzen A."/>
            <person name="He G."/>
            <person name="Yan M."/>
            <person name="Ng V."/>
            <person name="Cullen D."/>
            <person name="Martin F."/>
            <person name="Rosso M.-N."/>
            <person name="Henrissat B."/>
            <person name="Hibbett D."/>
            <person name="Martinez A.T."/>
            <person name="Grigoriev I.V."/>
        </authorList>
    </citation>
    <scope>NUCLEOTIDE SEQUENCE</scope>
    <source>
        <strain evidence="1">AH 44721</strain>
    </source>
</reference>
<dbReference type="EMBL" id="JADNYJ010000132">
    <property type="protein sequence ID" value="KAF8881413.1"/>
    <property type="molecule type" value="Genomic_DNA"/>
</dbReference>
<comment type="caution">
    <text evidence="1">The sequence shown here is derived from an EMBL/GenBank/DDBJ whole genome shotgun (WGS) entry which is preliminary data.</text>
</comment>
<keyword evidence="2" id="KW-1185">Reference proteome</keyword>
<gene>
    <name evidence="1" type="ORF">CPB84DRAFT_1791837</name>
</gene>